<feature type="signal peptide" evidence="1">
    <location>
        <begin position="1"/>
        <end position="17"/>
    </location>
</feature>
<name>A0AA40KWP8_9HYME</name>
<evidence type="ECO:0000256" key="1">
    <source>
        <dbReference type="SAM" id="SignalP"/>
    </source>
</evidence>
<reference evidence="2" key="1">
    <citation type="submission" date="2021-10" db="EMBL/GenBank/DDBJ databases">
        <title>Melipona bicolor Genome sequencing and assembly.</title>
        <authorList>
            <person name="Araujo N.S."/>
            <person name="Arias M.C."/>
        </authorList>
    </citation>
    <scope>NUCLEOTIDE SEQUENCE</scope>
    <source>
        <strain evidence="2">USP_2M_L1-L4_2017</strain>
        <tissue evidence="2">Whole body</tissue>
    </source>
</reference>
<accession>A0AA40KWP8</accession>
<comment type="caution">
    <text evidence="2">The sequence shown here is derived from an EMBL/GenBank/DDBJ whole genome shotgun (WGS) entry which is preliminary data.</text>
</comment>
<proteinExistence type="predicted"/>
<keyword evidence="1" id="KW-0732">Signal</keyword>
<protein>
    <submittedName>
        <fullName evidence="2">Uncharacterized protein</fullName>
    </submittedName>
</protein>
<gene>
    <name evidence="2" type="ORF">K0M31_000476</name>
</gene>
<organism evidence="2 3">
    <name type="scientific">Melipona bicolor</name>
    <dbReference type="NCBI Taxonomy" id="60889"/>
    <lineage>
        <taxon>Eukaryota</taxon>
        <taxon>Metazoa</taxon>
        <taxon>Ecdysozoa</taxon>
        <taxon>Arthropoda</taxon>
        <taxon>Hexapoda</taxon>
        <taxon>Insecta</taxon>
        <taxon>Pterygota</taxon>
        <taxon>Neoptera</taxon>
        <taxon>Endopterygota</taxon>
        <taxon>Hymenoptera</taxon>
        <taxon>Apocrita</taxon>
        <taxon>Aculeata</taxon>
        <taxon>Apoidea</taxon>
        <taxon>Anthophila</taxon>
        <taxon>Apidae</taxon>
        <taxon>Melipona</taxon>
    </lineage>
</organism>
<dbReference type="EMBL" id="JAHYIQ010000001">
    <property type="protein sequence ID" value="KAK1135904.1"/>
    <property type="molecule type" value="Genomic_DNA"/>
</dbReference>
<dbReference type="Proteomes" id="UP001177670">
    <property type="component" value="Unassembled WGS sequence"/>
</dbReference>
<sequence length="212" mass="24346">MLNVCLELLFAVHVSDAISSDIRVENALQFKRFSKLTTLSENQIRDPEGSRSLEERNNHFQYRVNEDTCQPTSRITRLCEESGSSEISKLECFVLRIICDLHNGYAENMMTSESIKFKIFKEGFYSHDSHFEIDPKVAFPRRTHPKVRDIYTTPALEELGTREMTVVAFEAAANFTSFTHEKLLWPGSQVLKDKPDCGQEVAKGQTWALKVY</sequence>
<evidence type="ECO:0000313" key="2">
    <source>
        <dbReference type="EMBL" id="KAK1135904.1"/>
    </source>
</evidence>
<keyword evidence="3" id="KW-1185">Reference proteome</keyword>
<evidence type="ECO:0000313" key="3">
    <source>
        <dbReference type="Proteomes" id="UP001177670"/>
    </source>
</evidence>
<dbReference type="AlphaFoldDB" id="A0AA40KWP8"/>
<feature type="chain" id="PRO_5041393636" evidence="1">
    <location>
        <begin position="18"/>
        <end position="212"/>
    </location>
</feature>